<comment type="caution">
    <text evidence="2">The sequence shown here is derived from an EMBL/GenBank/DDBJ whole genome shotgun (WGS) entry which is preliminary data.</text>
</comment>
<dbReference type="Proteomes" id="UP001194468">
    <property type="component" value="Unassembled WGS sequence"/>
</dbReference>
<dbReference type="AlphaFoldDB" id="A0AAD4GGV2"/>
<feature type="region of interest" description="Disordered" evidence="1">
    <location>
        <begin position="278"/>
        <end position="303"/>
    </location>
</feature>
<feature type="compositionally biased region" description="Polar residues" evidence="1">
    <location>
        <begin position="278"/>
        <end position="287"/>
    </location>
</feature>
<name>A0AAD4GGV2_BOLED</name>
<evidence type="ECO:0000313" key="2">
    <source>
        <dbReference type="EMBL" id="KAF8441722.1"/>
    </source>
</evidence>
<proteinExistence type="predicted"/>
<protein>
    <submittedName>
        <fullName evidence="2">Uncharacterized protein</fullName>
    </submittedName>
</protein>
<organism evidence="2 3">
    <name type="scientific">Boletus edulis BED1</name>
    <dbReference type="NCBI Taxonomy" id="1328754"/>
    <lineage>
        <taxon>Eukaryota</taxon>
        <taxon>Fungi</taxon>
        <taxon>Dikarya</taxon>
        <taxon>Basidiomycota</taxon>
        <taxon>Agaricomycotina</taxon>
        <taxon>Agaricomycetes</taxon>
        <taxon>Agaricomycetidae</taxon>
        <taxon>Boletales</taxon>
        <taxon>Boletineae</taxon>
        <taxon>Boletaceae</taxon>
        <taxon>Boletoideae</taxon>
        <taxon>Boletus</taxon>
    </lineage>
</organism>
<dbReference type="EMBL" id="WHUW01000010">
    <property type="protein sequence ID" value="KAF8441722.1"/>
    <property type="molecule type" value="Genomic_DNA"/>
</dbReference>
<evidence type="ECO:0000256" key="1">
    <source>
        <dbReference type="SAM" id="MobiDB-lite"/>
    </source>
</evidence>
<feature type="region of interest" description="Disordered" evidence="1">
    <location>
        <begin position="234"/>
        <end position="254"/>
    </location>
</feature>
<accession>A0AAD4GGV2</accession>
<reference evidence="2" key="2">
    <citation type="journal article" date="2020" name="Nat. Commun.">
        <title>Large-scale genome sequencing of mycorrhizal fungi provides insights into the early evolution of symbiotic traits.</title>
        <authorList>
            <person name="Miyauchi S."/>
            <person name="Kiss E."/>
            <person name="Kuo A."/>
            <person name="Drula E."/>
            <person name="Kohler A."/>
            <person name="Sanchez-Garcia M."/>
            <person name="Morin E."/>
            <person name="Andreopoulos B."/>
            <person name="Barry K.W."/>
            <person name="Bonito G."/>
            <person name="Buee M."/>
            <person name="Carver A."/>
            <person name="Chen C."/>
            <person name="Cichocki N."/>
            <person name="Clum A."/>
            <person name="Culley D."/>
            <person name="Crous P.W."/>
            <person name="Fauchery L."/>
            <person name="Girlanda M."/>
            <person name="Hayes R.D."/>
            <person name="Keri Z."/>
            <person name="LaButti K."/>
            <person name="Lipzen A."/>
            <person name="Lombard V."/>
            <person name="Magnuson J."/>
            <person name="Maillard F."/>
            <person name="Murat C."/>
            <person name="Nolan M."/>
            <person name="Ohm R.A."/>
            <person name="Pangilinan J."/>
            <person name="Pereira M.F."/>
            <person name="Perotto S."/>
            <person name="Peter M."/>
            <person name="Pfister S."/>
            <person name="Riley R."/>
            <person name="Sitrit Y."/>
            <person name="Stielow J.B."/>
            <person name="Szollosi G."/>
            <person name="Zifcakova L."/>
            <person name="Stursova M."/>
            <person name="Spatafora J.W."/>
            <person name="Tedersoo L."/>
            <person name="Vaario L.M."/>
            <person name="Yamada A."/>
            <person name="Yan M."/>
            <person name="Wang P."/>
            <person name="Xu J."/>
            <person name="Bruns T."/>
            <person name="Baldrian P."/>
            <person name="Vilgalys R."/>
            <person name="Dunand C."/>
            <person name="Henrissat B."/>
            <person name="Grigoriev I.V."/>
            <person name="Hibbett D."/>
            <person name="Nagy L.G."/>
            <person name="Martin F.M."/>
        </authorList>
    </citation>
    <scope>NUCLEOTIDE SEQUENCE</scope>
    <source>
        <strain evidence="2">BED1</strain>
    </source>
</reference>
<reference evidence="2" key="1">
    <citation type="submission" date="2019-10" db="EMBL/GenBank/DDBJ databases">
        <authorList>
            <consortium name="DOE Joint Genome Institute"/>
            <person name="Kuo A."/>
            <person name="Miyauchi S."/>
            <person name="Kiss E."/>
            <person name="Drula E."/>
            <person name="Kohler A."/>
            <person name="Sanchez-Garcia M."/>
            <person name="Andreopoulos B."/>
            <person name="Barry K.W."/>
            <person name="Bonito G."/>
            <person name="Buee M."/>
            <person name="Carver A."/>
            <person name="Chen C."/>
            <person name="Cichocki N."/>
            <person name="Clum A."/>
            <person name="Culley D."/>
            <person name="Crous P.W."/>
            <person name="Fauchery L."/>
            <person name="Girlanda M."/>
            <person name="Hayes R."/>
            <person name="Keri Z."/>
            <person name="LaButti K."/>
            <person name="Lipzen A."/>
            <person name="Lombard V."/>
            <person name="Magnuson J."/>
            <person name="Maillard F."/>
            <person name="Morin E."/>
            <person name="Murat C."/>
            <person name="Nolan M."/>
            <person name="Ohm R."/>
            <person name="Pangilinan J."/>
            <person name="Pereira M."/>
            <person name="Perotto S."/>
            <person name="Peter M."/>
            <person name="Riley R."/>
            <person name="Sitrit Y."/>
            <person name="Stielow B."/>
            <person name="Szollosi G."/>
            <person name="Zifcakova L."/>
            <person name="Stursova M."/>
            <person name="Spatafora J.W."/>
            <person name="Tedersoo L."/>
            <person name="Vaario L.-M."/>
            <person name="Yamada A."/>
            <person name="Yan M."/>
            <person name="Wang P."/>
            <person name="Xu J."/>
            <person name="Bruns T."/>
            <person name="Baldrian P."/>
            <person name="Vilgalys R."/>
            <person name="Henrissat B."/>
            <person name="Grigoriev I.V."/>
            <person name="Hibbett D."/>
            <person name="Nagy L.G."/>
            <person name="Martin F.M."/>
        </authorList>
    </citation>
    <scope>NUCLEOTIDE SEQUENCE</scope>
    <source>
        <strain evidence="2">BED1</strain>
    </source>
</reference>
<sequence length="303" mass="33241">MGSTDPTTAILPIALGTAAAFDQSVFPLAYYEEDGGNLGKGSFLIRATLEEMEKIKQLGVDLNKNEDFIFNTRLNIEVSLKARKAKLQENRKTLNPFKSFLNYRAARLFHEGSRSLYLDTKRTSEKIHREEGLMQVVPSTQMRILDGKLQTYHLIYRFNIRALPYLDAVSSDAVIGGISIDLPHGLNDDAKRTINDARRMITGASPFQDNLLISQLRDDEQEITLADTASLLSQDGTGVDEGSRTSAASSDLPWSCPTSPQTINVINVIQNSIVTTNSSNLSGVTQNRGDRSSGASVAQGFVP</sequence>
<gene>
    <name evidence="2" type="ORF">L210DRAFT_2088780</name>
</gene>
<evidence type="ECO:0000313" key="3">
    <source>
        <dbReference type="Proteomes" id="UP001194468"/>
    </source>
</evidence>
<keyword evidence="3" id="KW-1185">Reference proteome</keyword>